<dbReference type="Pfam" id="PF01594">
    <property type="entry name" value="AI-2E_transport"/>
    <property type="match status" value="1"/>
</dbReference>
<feature type="transmembrane region" description="Helical" evidence="6">
    <location>
        <begin position="181"/>
        <end position="201"/>
    </location>
</feature>
<evidence type="ECO:0000256" key="3">
    <source>
        <dbReference type="ARBA" id="ARBA00022692"/>
    </source>
</evidence>
<keyword evidence="5 6" id="KW-0472">Membrane</keyword>
<dbReference type="PANTHER" id="PTHR21716:SF64">
    <property type="entry name" value="AI-2 TRANSPORT PROTEIN TQSA"/>
    <property type="match status" value="1"/>
</dbReference>
<feature type="transmembrane region" description="Helical" evidence="6">
    <location>
        <begin position="46"/>
        <end position="68"/>
    </location>
</feature>
<feature type="transmembrane region" description="Helical" evidence="6">
    <location>
        <begin position="207"/>
        <end position="237"/>
    </location>
</feature>
<feature type="transmembrane region" description="Helical" evidence="6">
    <location>
        <begin position="23"/>
        <end position="39"/>
    </location>
</feature>
<feature type="transmembrane region" description="Helical" evidence="6">
    <location>
        <begin position="244"/>
        <end position="263"/>
    </location>
</feature>
<dbReference type="GO" id="GO:0055085">
    <property type="term" value="P:transmembrane transport"/>
    <property type="evidence" value="ECO:0007669"/>
    <property type="project" value="TreeGrafter"/>
</dbReference>
<evidence type="ECO:0000313" key="7">
    <source>
        <dbReference type="EMBL" id="RUO27108.1"/>
    </source>
</evidence>
<evidence type="ECO:0000256" key="4">
    <source>
        <dbReference type="ARBA" id="ARBA00022989"/>
    </source>
</evidence>
<organism evidence="7 8">
    <name type="scientific">Aliidiomarina minuta</name>
    <dbReference type="NCBI Taxonomy" id="880057"/>
    <lineage>
        <taxon>Bacteria</taxon>
        <taxon>Pseudomonadati</taxon>
        <taxon>Pseudomonadota</taxon>
        <taxon>Gammaproteobacteria</taxon>
        <taxon>Alteromonadales</taxon>
        <taxon>Idiomarinaceae</taxon>
        <taxon>Aliidiomarina</taxon>
    </lineage>
</organism>
<comment type="similarity">
    <text evidence="2">Belongs to the autoinducer-2 exporter (AI-2E) (TC 2.A.86) family.</text>
</comment>
<keyword evidence="8" id="KW-1185">Reference proteome</keyword>
<sequence>MAAVVIILAGVKAASVIVVPVLLALFIAVICQPIIVLFQRMGLHKVLAVISVVLVMLVLVLALAGLVVQSINEFLQNLPAYRELMTQRFDWLAEQAETYNISLNWEFVQGQLDPSRAINLTINMLSGVGGIMTSSVIILLIVVFMLAEASITPHKLRLAFNRPDKTMGQVHSILRAVNKYLALKTLISLVTGFIVGFGLWLMGIDHYVLWGVLAFLFNYIPNIGSILAAVPAVLMALIQFSPTMAGLVALLFLAVNMLMGNMIEPRVMGRGLGLSTLVVFLSLIFWGWILGPVGMFLSVPLTMVAKIALAENDSTRWLAILLSGDEIMKAADNNNTIEEIVTVSKQEP</sequence>
<protein>
    <recommendedName>
        <fullName evidence="9">AI-2E family transporter</fullName>
    </recommendedName>
</protein>
<comment type="caution">
    <text evidence="7">The sequence shown here is derived from an EMBL/GenBank/DDBJ whole genome shotgun (WGS) entry which is preliminary data.</text>
</comment>
<keyword evidence="3 6" id="KW-0812">Transmembrane</keyword>
<evidence type="ECO:0000256" key="2">
    <source>
        <dbReference type="ARBA" id="ARBA00009773"/>
    </source>
</evidence>
<dbReference type="PANTHER" id="PTHR21716">
    <property type="entry name" value="TRANSMEMBRANE PROTEIN"/>
    <property type="match status" value="1"/>
</dbReference>
<evidence type="ECO:0000256" key="1">
    <source>
        <dbReference type="ARBA" id="ARBA00004141"/>
    </source>
</evidence>
<dbReference type="GO" id="GO:0016020">
    <property type="term" value="C:membrane"/>
    <property type="evidence" value="ECO:0007669"/>
    <property type="project" value="UniProtKB-SubCell"/>
</dbReference>
<feature type="transmembrane region" description="Helical" evidence="6">
    <location>
        <begin position="275"/>
        <end position="297"/>
    </location>
</feature>
<evidence type="ECO:0008006" key="9">
    <source>
        <dbReference type="Google" id="ProtNLM"/>
    </source>
</evidence>
<evidence type="ECO:0000313" key="8">
    <source>
        <dbReference type="Proteomes" id="UP000288293"/>
    </source>
</evidence>
<dbReference type="InterPro" id="IPR002549">
    <property type="entry name" value="AI-2E-like"/>
</dbReference>
<gene>
    <name evidence="7" type="ORF">CWE09_05310</name>
</gene>
<feature type="transmembrane region" description="Helical" evidence="6">
    <location>
        <begin position="124"/>
        <end position="147"/>
    </location>
</feature>
<dbReference type="EMBL" id="PIPL01000001">
    <property type="protein sequence ID" value="RUO27108.1"/>
    <property type="molecule type" value="Genomic_DNA"/>
</dbReference>
<dbReference type="Proteomes" id="UP000288293">
    <property type="component" value="Unassembled WGS sequence"/>
</dbReference>
<proteinExistence type="inferred from homology"/>
<keyword evidence="4 6" id="KW-1133">Transmembrane helix</keyword>
<comment type="subcellular location">
    <subcellularLocation>
        <location evidence="1">Membrane</location>
        <topology evidence="1">Multi-pass membrane protein</topology>
    </subcellularLocation>
</comment>
<evidence type="ECO:0000256" key="6">
    <source>
        <dbReference type="SAM" id="Phobius"/>
    </source>
</evidence>
<reference evidence="7 8" key="1">
    <citation type="journal article" date="2011" name="Front. Microbiol.">
        <title>Genomic signatures of strain selection and enhancement in Bacillus atrophaeus var. globigii, a historical biowarfare simulant.</title>
        <authorList>
            <person name="Gibbons H.S."/>
            <person name="Broomall S.M."/>
            <person name="McNew L.A."/>
            <person name="Daligault H."/>
            <person name="Chapman C."/>
            <person name="Bruce D."/>
            <person name="Karavis M."/>
            <person name="Krepps M."/>
            <person name="McGregor P.A."/>
            <person name="Hong C."/>
            <person name="Park K.H."/>
            <person name="Akmal A."/>
            <person name="Feldman A."/>
            <person name="Lin J.S."/>
            <person name="Chang W.E."/>
            <person name="Higgs B.W."/>
            <person name="Demirev P."/>
            <person name="Lindquist J."/>
            <person name="Liem A."/>
            <person name="Fochler E."/>
            <person name="Read T.D."/>
            <person name="Tapia R."/>
            <person name="Johnson S."/>
            <person name="Bishop-Lilly K.A."/>
            <person name="Detter C."/>
            <person name="Han C."/>
            <person name="Sozhamannan S."/>
            <person name="Rosenzweig C.N."/>
            <person name="Skowronski E.W."/>
        </authorList>
    </citation>
    <scope>NUCLEOTIDE SEQUENCE [LARGE SCALE GENOMIC DNA]</scope>
    <source>
        <strain evidence="7 8">MLST1</strain>
    </source>
</reference>
<evidence type="ECO:0000256" key="5">
    <source>
        <dbReference type="ARBA" id="ARBA00023136"/>
    </source>
</evidence>
<name>A0A432WBY3_9GAMM</name>
<accession>A0A432WBY3</accession>
<dbReference type="AlphaFoldDB" id="A0A432WBY3"/>